<protein>
    <recommendedName>
        <fullName evidence="8">Subtilase family protein</fullName>
    </recommendedName>
</protein>
<dbReference type="PANTHER" id="PTHR10795">
    <property type="entry name" value="PROPROTEIN CONVERTASE SUBTILISIN/KEXIN"/>
    <property type="match status" value="1"/>
</dbReference>
<reference evidence="6" key="1">
    <citation type="journal article" date="2020" name="bioRxiv">
        <title>Hybrid origin of Populus tomentosa Carr. identified through genome sequencing and phylogenomic analysis.</title>
        <authorList>
            <person name="An X."/>
            <person name="Gao K."/>
            <person name="Chen Z."/>
            <person name="Li J."/>
            <person name="Yang X."/>
            <person name="Yang X."/>
            <person name="Zhou J."/>
            <person name="Guo T."/>
            <person name="Zhao T."/>
            <person name="Huang S."/>
            <person name="Miao D."/>
            <person name="Khan W.U."/>
            <person name="Rao P."/>
            <person name="Ye M."/>
            <person name="Lei B."/>
            <person name="Liao W."/>
            <person name="Wang J."/>
            <person name="Ji L."/>
            <person name="Li Y."/>
            <person name="Guo B."/>
            <person name="Mustafa N.S."/>
            <person name="Li S."/>
            <person name="Yun Q."/>
            <person name="Keller S.R."/>
            <person name="Mao J."/>
            <person name="Zhang R."/>
            <person name="Strauss S.H."/>
        </authorList>
    </citation>
    <scope>NUCLEOTIDE SEQUENCE</scope>
    <source>
        <strain evidence="6">GM15</strain>
        <tissue evidence="6">Leaf</tissue>
    </source>
</reference>
<gene>
    <name evidence="6" type="ORF">POTOM_004473</name>
</gene>
<name>A0A8X8DDQ5_POPTO</name>
<evidence type="ECO:0008006" key="8">
    <source>
        <dbReference type="Google" id="ProtNLM"/>
    </source>
</evidence>
<evidence type="ECO:0000259" key="4">
    <source>
        <dbReference type="Pfam" id="PF02225"/>
    </source>
</evidence>
<comment type="caution">
    <text evidence="6">The sequence shown here is derived from an EMBL/GenBank/DDBJ whole genome shotgun (WGS) entry which is preliminary data.</text>
</comment>
<dbReference type="Proteomes" id="UP000886885">
    <property type="component" value="Chromosome 1D"/>
</dbReference>
<dbReference type="OrthoDB" id="206201at2759"/>
<dbReference type="Pfam" id="PF02225">
    <property type="entry name" value="PA"/>
    <property type="match status" value="1"/>
</dbReference>
<feature type="domain" description="Subtilisin-like protease fibronectin type-III" evidence="5">
    <location>
        <begin position="193"/>
        <end position="227"/>
    </location>
</feature>
<keyword evidence="7" id="KW-1185">Reference proteome</keyword>
<evidence type="ECO:0000259" key="5">
    <source>
        <dbReference type="Pfam" id="PF17766"/>
    </source>
</evidence>
<comment type="subcellular location">
    <subcellularLocation>
        <location evidence="1">Secreted</location>
    </subcellularLocation>
</comment>
<dbReference type="CDD" id="cd02120">
    <property type="entry name" value="PA_subtilisin_like"/>
    <property type="match status" value="1"/>
</dbReference>
<evidence type="ECO:0000313" key="6">
    <source>
        <dbReference type="EMBL" id="KAG6788407.1"/>
    </source>
</evidence>
<evidence type="ECO:0000256" key="2">
    <source>
        <dbReference type="ARBA" id="ARBA00011073"/>
    </source>
</evidence>
<comment type="similarity">
    <text evidence="2">Belongs to the peptidase S8 family.</text>
</comment>
<dbReference type="InterPro" id="IPR045051">
    <property type="entry name" value="SBT"/>
</dbReference>
<dbReference type="GO" id="GO:0005576">
    <property type="term" value="C:extracellular region"/>
    <property type="evidence" value="ECO:0007669"/>
    <property type="project" value="UniProtKB-SubCell"/>
</dbReference>
<dbReference type="InterPro" id="IPR041469">
    <property type="entry name" value="Subtilisin-like_FN3"/>
</dbReference>
<sequence length="258" mass="27553">MIMDMGHTQQALLLEVEYKEPAFMISSMELQLASFLSSPGNISSAFGAIQKGIFVSCAAGNEGPFKESLSNEAPWILTPTNFSSTLLPLIYAGSNGSDTAAFCDPGSLKDVDVKGKVVLCESGGFSESVDKGQEVKNAGGAAMIVMNDELSGNITTADFHVLPASDVTYADGSRIIVQRPVTCSNSSSIPEAQLNYPSFSIKLGSSPQTYTRTVTNVGPFKASYTALHHKMNFPFSQGYLNWVSADHVVRNPIAVTFE</sequence>
<dbReference type="EMBL" id="JAAWWB010000002">
    <property type="protein sequence ID" value="KAG6788407.1"/>
    <property type="molecule type" value="Genomic_DNA"/>
</dbReference>
<feature type="domain" description="PA" evidence="4">
    <location>
        <begin position="88"/>
        <end position="175"/>
    </location>
</feature>
<evidence type="ECO:0000256" key="1">
    <source>
        <dbReference type="ARBA" id="ARBA00004613"/>
    </source>
</evidence>
<organism evidence="6 7">
    <name type="scientific">Populus tomentosa</name>
    <name type="common">Chinese white poplar</name>
    <dbReference type="NCBI Taxonomy" id="118781"/>
    <lineage>
        <taxon>Eukaryota</taxon>
        <taxon>Viridiplantae</taxon>
        <taxon>Streptophyta</taxon>
        <taxon>Embryophyta</taxon>
        <taxon>Tracheophyta</taxon>
        <taxon>Spermatophyta</taxon>
        <taxon>Magnoliopsida</taxon>
        <taxon>eudicotyledons</taxon>
        <taxon>Gunneridae</taxon>
        <taxon>Pentapetalae</taxon>
        <taxon>rosids</taxon>
        <taxon>fabids</taxon>
        <taxon>Malpighiales</taxon>
        <taxon>Salicaceae</taxon>
        <taxon>Saliceae</taxon>
        <taxon>Populus</taxon>
    </lineage>
</organism>
<proteinExistence type="inferred from homology"/>
<evidence type="ECO:0000256" key="3">
    <source>
        <dbReference type="ARBA" id="ARBA00022729"/>
    </source>
</evidence>
<accession>A0A8X8DDQ5</accession>
<dbReference type="InterPro" id="IPR003137">
    <property type="entry name" value="PA_domain"/>
</dbReference>
<dbReference type="AlphaFoldDB" id="A0A8X8DDQ5"/>
<evidence type="ECO:0000313" key="7">
    <source>
        <dbReference type="Proteomes" id="UP000886885"/>
    </source>
</evidence>
<dbReference type="Pfam" id="PF17766">
    <property type="entry name" value="fn3_6"/>
    <property type="match status" value="1"/>
</dbReference>
<keyword evidence="3" id="KW-0732">Signal</keyword>